<sequence length="107" mass="12228">MDRLNFVFHPPPFPCAHSSSCTQRSFLFFFVPALHQFFPASSFHHPSMVISVDAFTVVALSLMSHRLLEERGMIDSNPVFVARADFDSTPFFPSSVENGERKRFFII</sequence>
<accession>A0AAV4MP45</accession>
<comment type="caution">
    <text evidence="1">The sequence shown here is derived from an EMBL/GenBank/DDBJ whole genome shotgun (WGS) entry which is preliminary data.</text>
</comment>
<gene>
    <name evidence="1" type="ORF">CEXT_709311</name>
</gene>
<dbReference type="AlphaFoldDB" id="A0AAV4MP45"/>
<evidence type="ECO:0000313" key="1">
    <source>
        <dbReference type="EMBL" id="GIX74143.1"/>
    </source>
</evidence>
<name>A0AAV4MP45_CAEEX</name>
<dbReference type="EMBL" id="BPLR01020032">
    <property type="protein sequence ID" value="GIX74143.1"/>
    <property type="molecule type" value="Genomic_DNA"/>
</dbReference>
<evidence type="ECO:0000313" key="2">
    <source>
        <dbReference type="Proteomes" id="UP001054945"/>
    </source>
</evidence>
<proteinExistence type="predicted"/>
<keyword evidence="2" id="KW-1185">Reference proteome</keyword>
<protein>
    <submittedName>
        <fullName evidence="1">Uncharacterized protein</fullName>
    </submittedName>
</protein>
<dbReference type="Proteomes" id="UP001054945">
    <property type="component" value="Unassembled WGS sequence"/>
</dbReference>
<reference evidence="1 2" key="1">
    <citation type="submission" date="2021-06" db="EMBL/GenBank/DDBJ databases">
        <title>Caerostris extrusa draft genome.</title>
        <authorList>
            <person name="Kono N."/>
            <person name="Arakawa K."/>
        </authorList>
    </citation>
    <scope>NUCLEOTIDE SEQUENCE [LARGE SCALE GENOMIC DNA]</scope>
</reference>
<organism evidence="1 2">
    <name type="scientific">Caerostris extrusa</name>
    <name type="common">Bark spider</name>
    <name type="synonym">Caerostris bankana</name>
    <dbReference type="NCBI Taxonomy" id="172846"/>
    <lineage>
        <taxon>Eukaryota</taxon>
        <taxon>Metazoa</taxon>
        <taxon>Ecdysozoa</taxon>
        <taxon>Arthropoda</taxon>
        <taxon>Chelicerata</taxon>
        <taxon>Arachnida</taxon>
        <taxon>Araneae</taxon>
        <taxon>Araneomorphae</taxon>
        <taxon>Entelegynae</taxon>
        <taxon>Araneoidea</taxon>
        <taxon>Araneidae</taxon>
        <taxon>Caerostris</taxon>
    </lineage>
</organism>